<dbReference type="Proteomes" id="UP001066276">
    <property type="component" value="Chromosome 2_1"/>
</dbReference>
<comment type="caution">
    <text evidence="1">The sequence shown here is derived from an EMBL/GenBank/DDBJ whole genome shotgun (WGS) entry which is preliminary data.</text>
</comment>
<accession>A0AAV7V5D2</accession>
<proteinExistence type="predicted"/>
<evidence type="ECO:0000313" key="2">
    <source>
        <dbReference type="Proteomes" id="UP001066276"/>
    </source>
</evidence>
<keyword evidence="2" id="KW-1185">Reference proteome</keyword>
<organism evidence="1 2">
    <name type="scientific">Pleurodeles waltl</name>
    <name type="common">Iberian ribbed newt</name>
    <dbReference type="NCBI Taxonomy" id="8319"/>
    <lineage>
        <taxon>Eukaryota</taxon>
        <taxon>Metazoa</taxon>
        <taxon>Chordata</taxon>
        <taxon>Craniata</taxon>
        <taxon>Vertebrata</taxon>
        <taxon>Euteleostomi</taxon>
        <taxon>Amphibia</taxon>
        <taxon>Batrachia</taxon>
        <taxon>Caudata</taxon>
        <taxon>Salamandroidea</taxon>
        <taxon>Salamandridae</taxon>
        <taxon>Pleurodelinae</taxon>
        <taxon>Pleurodeles</taxon>
    </lineage>
</organism>
<protein>
    <submittedName>
        <fullName evidence="1">Uncharacterized protein</fullName>
    </submittedName>
</protein>
<sequence>MGFVLIKEGSRPAGHLYSRCAARRLVWASCTPAGHLYSRSAARRLVCASCTAQTAHALQVTYTAAVQHRSLCDPRAHLRVAYTADVQHRDLCGARAQHRRRTPYRSPIQQMCSTEACMGLVLSTDCACPASHLHSRCAAQKLAWVSCSAQIAPACKSPTQQMCSTEACMGLVLSADGARPTGHLYSRCPAQKLAWVSCSEQIAHALQVTYTADVQHRSLHGPRAQHSPDP</sequence>
<gene>
    <name evidence="1" type="ORF">NDU88_000550</name>
</gene>
<dbReference type="EMBL" id="JANPWB010000003">
    <property type="protein sequence ID" value="KAJ1196684.1"/>
    <property type="molecule type" value="Genomic_DNA"/>
</dbReference>
<name>A0AAV7V5D2_PLEWA</name>
<reference evidence="1" key="1">
    <citation type="journal article" date="2022" name="bioRxiv">
        <title>Sequencing and chromosome-scale assembly of the giantPleurodeles waltlgenome.</title>
        <authorList>
            <person name="Brown T."/>
            <person name="Elewa A."/>
            <person name="Iarovenko S."/>
            <person name="Subramanian E."/>
            <person name="Araus A.J."/>
            <person name="Petzold A."/>
            <person name="Susuki M."/>
            <person name="Suzuki K.-i.T."/>
            <person name="Hayashi T."/>
            <person name="Toyoda A."/>
            <person name="Oliveira C."/>
            <person name="Osipova E."/>
            <person name="Leigh N.D."/>
            <person name="Simon A."/>
            <person name="Yun M.H."/>
        </authorList>
    </citation>
    <scope>NUCLEOTIDE SEQUENCE</scope>
    <source>
        <strain evidence="1">20211129_DDA</strain>
        <tissue evidence="1">Liver</tissue>
    </source>
</reference>
<evidence type="ECO:0000313" key="1">
    <source>
        <dbReference type="EMBL" id="KAJ1196684.1"/>
    </source>
</evidence>
<dbReference type="AlphaFoldDB" id="A0AAV7V5D2"/>